<dbReference type="EMBL" id="VSRR010000525">
    <property type="protein sequence ID" value="MPC16669.1"/>
    <property type="molecule type" value="Genomic_DNA"/>
</dbReference>
<name>A0A5B7D5Y0_PORTR</name>
<proteinExistence type="predicted"/>
<dbReference type="AlphaFoldDB" id="A0A5B7D5Y0"/>
<keyword evidence="2" id="KW-1185">Reference proteome</keyword>
<evidence type="ECO:0000313" key="1">
    <source>
        <dbReference type="EMBL" id="MPC16669.1"/>
    </source>
</evidence>
<gene>
    <name evidence="1" type="ORF">E2C01_009499</name>
</gene>
<protein>
    <submittedName>
        <fullName evidence="1">Uncharacterized protein</fullName>
    </submittedName>
</protein>
<organism evidence="1 2">
    <name type="scientific">Portunus trituberculatus</name>
    <name type="common">Swimming crab</name>
    <name type="synonym">Neptunus trituberculatus</name>
    <dbReference type="NCBI Taxonomy" id="210409"/>
    <lineage>
        <taxon>Eukaryota</taxon>
        <taxon>Metazoa</taxon>
        <taxon>Ecdysozoa</taxon>
        <taxon>Arthropoda</taxon>
        <taxon>Crustacea</taxon>
        <taxon>Multicrustacea</taxon>
        <taxon>Malacostraca</taxon>
        <taxon>Eumalacostraca</taxon>
        <taxon>Eucarida</taxon>
        <taxon>Decapoda</taxon>
        <taxon>Pleocyemata</taxon>
        <taxon>Brachyura</taxon>
        <taxon>Eubrachyura</taxon>
        <taxon>Portunoidea</taxon>
        <taxon>Portunidae</taxon>
        <taxon>Portuninae</taxon>
        <taxon>Portunus</taxon>
    </lineage>
</organism>
<reference evidence="1 2" key="1">
    <citation type="submission" date="2019-05" db="EMBL/GenBank/DDBJ databases">
        <title>Another draft genome of Portunus trituberculatus and its Hox gene families provides insights of decapod evolution.</title>
        <authorList>
            <person name="Jeong J.-H."/>
            <person name="Song I."/>
            <person name="Kim S."/>
            <person name="Choi T."/>
            <person name="Kim D."/>
            <person name="Ryu S."/>
            <person name="Kim W."/>
        </authorList>
    </citation>
    <scope>NUCLEOTIDE SEQUENCE [LARGE SCALE GENOMIC DNA]</scope>
    <source>
        <tissue evidence="1">Muscle</tissue>
    </source>
</reference>
<evidence type="ECO:0000313" key="2">
    <source>
        <dbReference type="Proteomes" id="UP000324222"/>
    </source>
</evidence>
<comment type="caution">
    <text evidence="1">The sequence shown here is derived from an EMBL/GenBank/DDBJ whole genome shotgun (WGS) entry which is preliminary data.</text>
</comment>
<accession>A0A5B7D5Y0</accession>
<sequence length="97" mass="10775">MVGPPCSQSWRNDNPLWLMVQLTAKVVKEGSAGSWFPIELILRCTFRRELRPELITKSDCSSLIVIWVPLKKNLLNTLLLPSSADCGPALENTGPVL</sequence>
<dbReference type="Proteomes" id="UP000324222">
    <property type="component" value="Unassembled WGS sequence"/>
</dbReference>